<dbReference type="SUPFAM" id="SSF51445">
    <property type="entry name" value="(Trans)glycosidases"/>
    <property type="match status" value="1"/>
</dbReference>
<name>A0ABR0EKN1_ZASCE</name>
<organism evidence="1 2">
    <name type="scientific">Zasmidium cellare</name>
    <name type="common">Wine cellar mold</name>
    <name type="synonym">Racodium cellare</name>
    <dbReference type="NCBI Taxonomy" id="395010"/>
    <lineage>
        <taxon>Eukaryota</taxon>
        <taxon>Fungi</taxon>
        <taxon>Dikarya</taxon>
        <taxon>Ascomycota</taxon>
        <taxon>Pezizomycotina</taxon>
        <taxon>Dothideomycetes</taxon>
        <taxon>Dothideomycetidae</taxon>
        <taxon>Mycosphaerellales</taxon>
        <taxon>Mycosphaerellaceae</taxon>
        <taxon>Zasmidium</taxon>
    </lineage>
</organism>
<evidence type="ECO:0008006" key="3">
    <source>
        <dbReference type="Google" id="ProtNLM"/>
    </source>
</evidence>
<keyword evidence="2" id="KW-1185">Reference proteome</keyword>
<evidence type="ECO:0000313" key="1">
    <source>
        <dbReference type="EMBL" id="KAK4502070.1"/>
    </source>
</evidence>
<comment type="caution">
    <text evidence="1">The sequence shown here is derived from an EMBL/GenBank/DDBJ whole genome shotgun (WGS) entry which is preliminary data.</text>
</comment>
<dbReference type="Proteomes" id="UP001305779">
    <property type="component" value="Unassembled WGS sequence"/>
</dbReference>
<protein>
    <recommendedName>
        <fullName evidence="3">Agarase</fullName>
    </recommendedName>
</protein>
<dbReference type="InterPro" id="IPR017853">
    <property type="entry name" value="GH"/>
</dbReference>
<gene>
    <name evidence="1" type="ORF">PRZ48_007881</name>
</gene>
<dbReference type="Gene3D" id="3.20.20.80">
    <property type="entry name" value="Glycosidases"/>
    <property type="match status" value="1"/>
</dbReference>
<proteinExistence type="predicted"/>
<sequence length="194" mass="21850">MNIQDWNGNPDYVDPHSTFFKDWCAYLARTISFAIKDVDPNHLILGDRINGNRGHPDGVVQAAAEFIEILFVQYFHAGYEQEDYQRMVTDLQGWSNEAGGKPVLVADIANWCSTNHNPNRASALGDQRARGSDYAQVAEKLMAQGWCLGWHWCGYIENIGARGWGIISPLDEEYTDMIAEMRRANVAAQQSLLL</sequence>
<reference evidence="1 2" key="1">
    <citation type="journal article" date="2023" name="G3 (Bethesda)">
        <title>A chromosome-level genome assembly of Zasmidium syzygii isolated from banana leaves.</title>
        <authorList>
            <person name="van Westerhoven A.C."/>
            <person name="Mehrabi R."/>
            <person name="Talebi R."/>
            <person name="Steentjes M.B.F."/>
            <person name="Corcolon B."/>
            <person name="Chong P.A."/>
            <person name="Kema G.H.J."/>
            <person name="Seidl M.F."/>
        </authorList>
    </citation>
    <scope>NUCLEOTIDE SEQUENCE [LARGE SCALE GENOMIC DNA]</scope>
    <source>
        <strain evidence="1 2">P124</strain>
    </source>
</reference>
<dbReference type="EMBL" id="JAXOVC010000005">
    <property type="protein sequence ID" value="KAK4502070.1"/>
    <property type="molecule type" value="Genomic_DNA"/>
</dbReference>
<evidence type="ECO:0000313" key="2">
    <source>
        <dbReference type="Proteomes" id="UP001305779"/>
    </source>
</evidence>
<accession>A0ABR0EKN1</accession>